<protein>
    <submittedName>
        <fullName evidence="4">NAD-dependent aldehyde dehydrogenase</fullName>
    </submittedName>
</protein>
<keyword evidence="5" id="KW-1185">Reference proteome</keyword>
<dbReference type="Gene3D" id="3.40.309.10">
    <property type="entry name" value="Aldehyde Dehydrogenase, Chain A, domain 2"/>
    <property type="match status" value="1"/>
</dbReference>
<proteinExistence type="inferred from homology"/>
<dbReference type="AlphaFoldDB" id="I1CXR4"/>
<dbReference type="InterPro" id="IPR015590">
    <property type="entry name" value="Aldehyde_DH_dom"/>
</dbReference>
<reference evidence="5" key="2">
    <citation type="submission" date="2012-01" db="EMBL/GenBank/DDBJ databases">
        <title>Noncontiguous Finished sequence of chromosome of Saccharomonospora glauca K62.</title>
        <authorList>
            <consortium name="US DOE Joint Genome Institute"/>
            <person name="Lucas S."/>
            <person name="Han J."/>
            <person name="Lapidus A."/>
            <person name="Cheng J.-F."/>
            <person name="Goodwin L."/>
            <person name="Pitluck S."/>
            <person name="Peters L."/>
            <person name="Mikhailova N."/>
            <person name="Held B."/>
            <person name="Detter J.C."/>
            <person name="Han C."/>
            <person name="Tapia R."/>
            <person name="Land M."/>
            <person name="Hauser L."/>
            <person name="Kyrpides N."/>
            <person name="Ivanova N."/>
            <person name="Pagani I."/>
            <person name="Brambilla E.-M."/>
            <person name="Klenk H.-P."/>
            <person name="Woyke T."/>
        </authorList>
    </citation>
    <scope>NUCLEOTIDE SEQUENCE [LARGE SCALE GENOMIC DNA]</scope>
    <source>
        <strain evidence="5">K62</strain>
    </source>
</reference>
<dbReference type="InterPro" id="IPR051020">
    <property type="entry name" value="ALDH-related_metabolic_enz"/>
</dbReference>
<dbReference type="STRING" id="928724.SacglDRAFT_00537"/>
<dbReference type="InterPro" id="IPR016161">
    <property type="entry name" value="Ald_DH/histidinol_DH"/>
</dbReference>
<dbReference type="Gene3D" id="3.40.605.10">
    <property type="entry name" value="Aldehyde Dehydrogenase, Chain A, domain 1"/>
    <property type="match status" value="1"/>
</dbReference>
<keyword evidence="2" id="KW-0560">Oxidoreductase</keyword>
<reference evidence="4 5" key="1">
    <citation type="submission" date="2011-09" db="EMBL/GenBank/DDBJ databases">
        <authorList>
            <consortium name="US DOE Joint Genome Institute (JGI-PGF)"/>
            <person name="Lucas S."/>
            <person name="Han J."/>
            <person name="Lapidus A."/>
            <person name="Cheng J.-F."/>
            <person name="Goodwin L."/>
            <person name="Pitluck S."/>
            <person name="Peters L."/>
            <person name="Land M.L."/>
            <person name="Hauser L."/>
            <person name="Brambilla E."/>
            <person name="Klenk H.-P."/>
            <person name="Woyke T.J."/>
        </authorList>
    </citation>
    <scope>NUCLEOTIDE SEQUENCE [LARGE SCALE GENOMIC DNA]</scope>
    <source>
        <strain evidence="4 5">K62</strain>
    </source>
</reference>
<gene>
    <name evidence="4" type="ORF">SacglDRAFT_00537</name>
</gene>
<evidence type="ECO:0000313" key="5">
    <source>
        <dbReference type="Proteomes" id="UP000005087"/>
    </source>
</evidence>
<dbReference type="InterPro" id="IPR016163">
    <property type="entry name" value="Ald_DH_C"/>
</dbReference>
<dbReference type="HOGENOM" id="CLU_005391_0_0_11"/>
<dbReference type="PANTHER" id="PTHR42991:SF1">
    <property type="entry name" value="ALDEHYDE DEHYDROGENASE"/>
    <property type="match status" value="1"/>
</dbReference>
<organism evidence="4 5">
    <name type="scientific">Saccharomonospora glauca K62</name>
    <dbReference type="NCBI Taxonomy" id="928724"/>
    <lineage>
        <taxon>Bacteria</taxon>
        <taxon>Bacillati</taxon>
        <taxon>Actinomycetota</taxon>
        <taxon>Actinomycetes</taxon>
        <taxon>Pseudonocardiales</taxon>
        <taxon>Pseudonocardiaceae</taxon>
        <taxon>Saccharomonospora</taxon>
    </lineage>
</organism>
<dbReference type="Proteomes" id="UP000005087">
    <property type="component" value="Chromosome"/>
</dbReference>
<dbReference type="PANTHER" id="PTHR42991">
    <property type="entry name" value="ALDEHYDE DEHYDROGENASE"/>
    <property type="match status" value="1"/>
</dbReference>
<dbReference type="GO" id="GO:0008911">
    <property type="term" value="F:lactaldehyde dehydrogenase (NAD+) activity"/>
    <property type="evidence" value="ECO:0007669"/>
    <property type="project" value="TreeGrafter"/>
</dbReference>
<name>I1CXR4_9PSEU</name>
<dbReference type="eggNOG" id="COG1012">
    <property type="taxonomic scope" value="Bacteria"/>
</dbReference>
<comment type="similarity">
    <text evidence="1">Belongs to the aldehyde dehydrogenase family.</text>
</comment>
<evidence type="ECO:0000259" key="3">
    <source>
        <dbReference type="Pfam" id="PF00171"/>
    </source>
</evidence>
<accession>I1CXR4</accession>
<evidence type="ECO:0000256" key="1">
    <source>
        <dbReference type="ARBA" id="ARBA00009986"/>
    </source>
</evidence>
<dbReference type="RefSeq" id="WP_005461498.1">
    <property type="nucleotide sequence ID" value="NZ_CM001484.1"/>
</dbReference>
<feature type="domain" description="Aldehyde dehydrogenase" evidence="3">
    <location>
        <begin position="23"/>
        <end position="202"/>
    </location>
</feature>
<sequence length="451" mass="46268">MEPMEAVTPRPRPVWIDGVPEDGSEKRPVIHPYDGTEVATVSLPDAAQVERAVAGAAHFAGEKRSAGAPTAGHTLDRMATEVEKRGEEFAELLTAESAAPLTQTAAEVRLAVATLRHAARFAGQMRSTAAGPGLSAGSSAGEIVLTRRAPRGAALGIVTPHRPLVSAAGAVAAALVVDTSVVLTPTPRAPLSTLALAEVLADTLASEPGPPRPFSVLPLETPDLLADDPRLCPLTSPTGHSRAVVLPDWPDLDAAAAAVAASVADWAGRCHPPVRHVVAHAECAEPFVTALAAALRAQPTGEPYDTAVTVGPLADADTARRALAPVTEAVSRGATVVTGGEHSGPFVLPTLVTGVSPEESPHRGVLGPVVTLSVASTVEEALSTGLSPEPGARHVAVFTRDLDLALRAAESTVADRLVIGDVPRHRPDDVHAVVRALGREVVTVLAGRGAH</sequence>
<dbReference type="InterPro" id="IPR016162">
    <property type="entry name" value="Ald_DH_N"/>
</dbReference>
<feature type="domain" description="Aldehyde dehydrogenase" evidence="3">
    <location>
        <begin position="239"/>
        <end position="425"/>
    </location>
</feature>
<evidence type="ECO:0000313" key="4">
    <source>
        <dbReference type="EMBL" id="EIE97488.1"/>
    </source>
</evidence>
<dbReference type="EMBL" id="CM001484">
    <property type="protein sequence ID" value="EIE97488.1"/>
    <property type="molecule type" value="Genomic_DNA"/>
</dbReference>
<dbReference type="SUPFAM" id="SSF53720">
    <property type="entry name" value="ALDH-like"/>
    <property type="match status" value="1"/>
</dbReference>
<dbReference type="Pfam" id="PF00171">
    <property type="entry name" value="Aldedh"/>
    <property type="match status" value="2"/>
</dbReference>
<evidence type="ECO:0000256" key="2">
    <source>
        <dbReference type="ARBA" id="ARBA00023002"/>
    </source>
</evidence>